<evidence type="ECO:0000256" key="2">
    <source>
        <dbReference type="ARBA" id="ARBA00004323"/>
    </source>
</evidence>
<evidence type="ECO:0000256" key="12">
    <source>
        <dbReference type="ARBA" id="ARBA00023211"/>
    </source>
</evidence>
<evidence type="ECO:0000256" key="3">
    <source>
        <dbReference type="ARBA" id="ARBA00004922"/>
    </source>
</evidence>
<name>A0A803N1V6_CHEQI</name>
<evidence type="ECO:0000256" key="6">
    <source>
        <dbReference type="ARBA" id="ARBA00022679"/>
    </source>
</evidence>
<reference evidence="14" key="2">
    <citation type="submission" date="2021-03" db="UniProtKB">
        <authorList>
            <consortium name="EnsemblPlants"/>
        </authorList>
    </citation>
    <scope>IDENTIFICATION</scope>
</reference>
<keyword evidence="12 13" id="KW-0464">Manganese</keyword>
<evidence type="ECO:0000256" key="5">
    <source>
        <dbReference type="ARBA" id="ARBA00022676"/>
    </source>
</evidence>
<keyword evidence="15" id="KW-1185">Reference proteome</keyword>
<evidence type="ECO:0000256" key="7">
    <source>
        <dbReference type="ARBA" id="ARBA00022692"/>
    </source>
</evidence>
<keyword evidence="5 13" id="KW-0328">Glycosyltransferase</keyword>
<evidence type="ECO:0000256" key="4">
    <source>
        <dbReference type="ARBA" id="ARBA00008661"/>
    </source>
</evidence>
<keyword evidence="11" id="KW-0472">Membrane</keyword>
<reference evidence="14" key="1">
    <citation type="journal article" date="2017" name="Nature">
        <title>The genome of Chenopodium quinoa.</title>
        <authorList>
            <person name="Jarvis D.E."/>
            <person name="Ho Y.S."/>
            <person name="Lightfoot D.J."/>
            <person name="Schmoeckel S.M."/>
            <person name="Li B."/>
            <person name="Borm T.J.A."/>
            <person name="Ohyanagi H."/>
            <person name="Mineta K."/>
            <person name="Michell C.T."/>
            <person name="Saber N."/>
            <person name="Kharbatia N.M."/>
            <person name="Rupper R.R."/>
            <person name="Sharp A.R."/>
            <person name="Dally N."/>
            <person name="Boughton B.A."/>
            <person name="Woo Y.H."/>
            <person name="Gao G."/>
            <person name="Schijlen E.G.W.M."/>
            <person name="Guo X."/>
            <person name="Momin A.A."/>
            <person name="Negrao S."/>
            <person name="Al-Babili S."/>
            <person name="Gehring C."/>
            <person name="Roessner U."/>
            <person name="Jung C."/>
            <person name="Murphy K."/>
            <person name="Arold S.T."/>
            <person name="Gojobori T."/>
            <person name="van der Linden C.G."/>
            <person name="van Loo E.N."/>
            <person name="Jellen E.N."/>
            <person name="Maughan P.J."/>
            <person name="Tester M."/>
        </authorList>
    </citation>
    <scope>NUCLEOTIDE SEQUENCE [LARGE SCALE GENOMIC DNA]</scope>
    <source>
        <strain evidence="14">cv. PI 614886</strain>
    </source>
</reference>
<comment type="similarity">
    <text evidence="4 13">Belongs to the glycosyltransferase 31 family.</text>
</comment>
<comment type="cofactor">
    <cofactor evidence="1 13">
        <name>Mn(2+)</name>
        <dbReference type="ChEBI" id="CHEBI:29035"/>
    </cofactor>
</comment>
<dbReference type="GO" id="GO:0000139">
    <property type="term" value="C:Golgi membrane"/>
    <property type="evidence" value="ECO:0007669"/>
    <property type="project" value="UniProtKB-SubCell"/>
</dbReference>
<dbReference type="GO" id="GO:0048531">
    <property type="term" value="F:beta-1,3-galactosyltransferase activity"/>
    <property type="evidence" value="ECO:0007669"/>
    <property type="project" value="TreeGrafter"/>
</dbReference>
<dbReference type="EC" id="2.4.1.-" evidence="13"/>
<sequence length="277" mass="31536">MTTEGRRQKVFIVIGINTAFSSRKRCDSVRETWMPTGLDLLKLEKEKGIIIRFMIGHTGSGNGVLDQAIDEEEAQHKDFLRLDHVEGYLELSAKTKAFFSAAFAKWDAEFYVKVDDDIHVNLGTLSATLFRHHMKPRVYVGCMKSGPVLYQKGVKYHEPEHWKFGEIGNKYFRHATGQLYAISKDLAEYISINQEILHMYVNEDVSLGSWFIGLEVEHVDDHSMCCGTEDCQWKLKGGDVCVASFDWECSGICKSVDKMKDVHTKCGEDSEALWHAL</sequence>
<dbReference type="UniPathway" id="UPA00378"/>
<keyword evidence="7" id="KW-0812">Transmembrane</keyword>
<evidence type="ECO:0000313" key="14">
    <source>
        <dbReference type="EnsemblPlants" id="AUR62039046-RA:cds"/>
    </source>
</evidence>
<dbReference type="FunFam" id="3.90.550.50:FF:000002">
    <property type="entry name" value="Hexosyltransferase"/>
    <property type="match status" value="1"/>
</dbReference>
<dbReference type="Proteomes" id="UP000596660">
    <property type="component" value="Unplaced"/>
</dbReference>
<proteinExistence type="inferred from homology"/>
<comment type="subcellular location">
    <subcellularLocation>
        <location evidence="2 13">Golgi apparatus membrane</location>
        <topology evidence="2 13">Single-pass type II membrane protein</topology>
    </subcellularLocation>
</comment>
<evidence type="ECO:0000256" key="9">
    <source>
        <dbReference type="ARBA" id="ARBA00022989"/>
    </source>
</evidence>
<keyword evidence="9" id="KW-1133">Transmembrane helix</keyword>
<evidence type="ECO:0000313" key="15">
    <source>
        <dbReference type="Proteomes" id="UP000596660"/>
    </source>
</evidence>
<dbReference type="PANTHER" id="PTHR11214">
    <property type="entry name" value="BETA-1,3-N-ACETYLGLUCOSAMINYLTRANSFERASE"/>
    <property type="match status" value="1"/>
</dbReference>
<evidence type="ECO:0000256" key="8">
    <source>
        <dbReference type="ARBA" id="ARBA00022968"/>
    </source>
</evidence>
<evidence type="ECO:0000256" key="13">
    <source>
        <dbReference type="RuleBase" id="RU363063"/>
    </source>
</evidence>
<protein>
    <recommendedName>
        <fullName evidence="13">Hexosyltransferase</fullName>
        <ecNumber evidence="13">2.4.1.-</ecNumber>
    </recommendedName>
</protein>
<dbReference type="PANTHER" id="PTHR11214:SF226">
    <property type="entry name" value="BETA-1,3-GALACTOSYLTRANSFERASE 7"/>
    <property type="match status" value="1"/>
</dbReference>
<dbReference type="Gene3D" id="3.90.550.50">
    <property type="match status" value="1"/>
</dbReference>
<dbReference type="Gramene" id="AUR62039046-RA">
    <property type="protein sequence ID" value="AUR62039046-RA:cds"/>
    <property type="gene ID" value="AUR62039046"/>
</dbReference>
<keyword evidence="10 13" id="KW-0333">Golgi apparatus</keyword>
<keyword evidence="8" id="KW-0735">Signal-anchor</keyword>
<comment type="pathway">
    <text evidence="3">Protein modification; protein glycosylation.</text>
</comment>
<accession>A0A803N1V6</accession>
<dbReference type="Pfam" id="PF01762">
    <property type="entry name" value="Galactosyl_T"/>
    <property type="match status" value="1"/>
</dbReference>
<keyword evidence="6" id="KW-0808">Transferase</keyword>
<evidence type="ECO:0000256" key="1">
    <source>
        <dbReference type="ARBA" id="ARBA00001936"/>
    </source>
</evidence>
<dbReference type="OMA" id="VWDANYY"/>
<dbReference type="AlphaFoldDB" id="A0A803N1V6"/>
<evidence type="ECO:0000256" key="10">
    <source>
        <dbReference type="ARBA" id="ARBA00023034"/>
    </source>
</evidence>
<organism evidence="14 15">
    <name type="scientific">Chenopodium quinoa</name>
    <name type="common">Quinoa</name>
    <dbReference type="NCBI Taxonomy" id="63459"/>
    <lineage>
        <taxon>Eukaryota</taxon>
        <taxon>Viridiplantae</taxon>
        <taxon>Streptophyta</taxon>
        <taxon>Embryophyta</taxon>
        <taxon>Tracheophyta</taxon>
        <taxon>Spermatophyta</taxon>
        <taxon>Magnoliopsida</taxon>
        <taxon>eudicotyledons</taxon>
        <taxon>Gunneridae</taxon>
        <taxon>Pentapetalae</taxon>
        <taxon>Caryophyllales</taxon>
        <taxon>Chenopodiaceae</taxon>
        <taxon>Chenopodioideae</taxon>
        <taxon>Atripliceae</taxon>
        <taxon>Chenopodium</taxon>
    </lineage>
</organism>
<dbReference type="EnsemblPlants" id="AUR62039046-RA">
    <property type="protein sequence ID" value="AUR62039046-RA:cds"/>
    <property type="gene ID" value="AUR62039046"/>
</dbReference>
<evidence type="ECO:0000256" key="11">
    <source>
        <dbReference type="ARBA" id="ARBA00023136"/>
    </source>
</evidence>
<dbReference type="InterPro" id="IPR002659">
    <property type="entry name" value="Glyco_trans_31"/>
</dbReference>